<evidence type="ECO:0000256" key="5">
    <source>
        <dbReference type="ARBA" id="ARBA00022777"/>
    </source>
</evidence>
<evidence type="ECO:0000313" key="11">
    <source>
        <dbReference type="EMBL" id="CAD1841521.1"/>
    </source>
</evidence>
<keyword evidence="4" id="KW-0547">Nucleotide-binding</keyword>
<dbReference type="PANTHER" id="PTHR45637">
    <property type="entry name" value="FLIPPASE KINASE 1-RELATED"/>
    <property type="match status" value="1"/>
</dbReference>
<keyword evidence="2" id="KW-0723">Serine/threonine-protein kinase</keyword>
<evidence type="ECO:0000256" key="1">
    <source>
        <dbReference type="ARBA" id="ARBA00012513"/>
    </source>
</evidence>
<accession>A0A6V7QEX5</accession>
<feature type="compositionally biased region" description="Low complexity" evidence="9">
    <location>
        <begin position="227"/>
        <end position="246"/>
    </location>
</feature>
<evidence type="ECO:0000256" key="2">
    <source>
        <dbReference type="ARBA" id="ARBA00022527"/>
    </source>
</evidence>
<dbReference type="Gene3D" id="3.30.200.20">
    <property type="entry name" value="Phosphorylase Kinase, domain 1"/>
    <property type="match status" value="1"/>
</dbReference>
<feature type="compositionally biased region" description="Low complexity" evidence="9">
    <location>
        <begin position="14"/>
        <end position="33"/>
    </location>
</feature>
<dbReference type="InterPro" id="IPR011009">
    <property type="entry name" value="Kinase-like_dom_sf"/>
</dbReference>
<feature type="domain" description="Protein kinase" evidence="10">
    <location>
        <begin position="67"/>
        <end position="412"/>
    </location>
</feature>
<comment type="catalytic activity">
    <reaction evidence="7">
        <text>L-threonyl-[protein] + ATP = O-phospho-L-threonyl-[protein] + ADP + H(+)</text>
        <dbReference type="Rhea" id="RHEA:46608"/>
        <dbReference type="Rhea" id="RHEA-COMP:11060"/>
        <dbReference type="Rhea" id="RHEA-COMP:11605"/>
        <dbReference type="ChEBI" id="CHEBI:15378"/>
        <dbReference type="ChEBI" id="CHEBI:30013"/>
        <dbReference type="ChEBI" id="CHEBI:30616"/>
        <dbReference type="ChEBI" id="CHEBI:61977"/>
        <dbReference type="ChEBI" id="CHEBI:456216"/>
        <dbReference type="EC" id="2.7.11.1"/>
    </reaction>
</comment>
<dbReference type="GO" id="GO:0005524">
    <property type="term" value="F:ATP binding"/>
    <property type="evidence" value="ECO:0007669"/>
    <property type="project" value="UniProtKB-KW"/>
</dbReference>
<reference evidence="11" key="1">
    <citation type="submission" date="2020-07" db="EMBL/GenBank/DDBJ databases">
        <authorList>
            <person name="Lin J."/>
        </authorList>
    </citation>
    <scope>NUCLEOTIDE SEQUENCE</scope>
</reference>
<feature type="region of interest" description="Disordered" evidence="9">
    <location>
        <begin position="1"/>
        <end position="33"/>
    </location>
</feature>
<keyword evidence="6" id="KW-0067">ATP-binding</keyword>
<feature type="compositionally biased region" description="Acidic residues" evidence="9">
    <location>
        <begin position="1"/>
        <end position="12"/>
    </location>
</feature>
<evidence type="ECO:0000256" key="3">
    <source>
        <dbReference type="ARBA" id="ARBA00022679"/>
    </source>
</evidence>
<dbReference type="SUPFAM" id="SSF56112">
    <property type="entry name" value="Protein kinase-like (PK-like)"/>
    <property type="match status" value="1"/>
</dbReference>
<keyword evidence="3" id="KW-0808">Transferase</keyword>
<organism evidence="11">
    <name type="scientific">Ananas comosus var. bracteatus</name>
    <name type="common">red pineapple</name>
    <dbReference type="NCBI Taxonomy" id="296719"/>
    <lineage>
        <taxon>Eukaryota</taxon>
        <taxon>Viridiplantae</taxon>
        <taxon>Streptophyta</taxon>
        <taxon>Embryophyta</taxon>
        <taxon>Tracheophyta</taxon>
        <taxon>Spermatophyta</taxon>
        <taxon>Magnoliopsida</taxon>
        <taxon>Liliopsida</taxon>
        <taxon>Poales</taxon>
        <taxon>Bromeliaceae</taxon>
        <taxon>Bromelioideae</taxon>
        <taxon>Ananas</taxon>
    </lineage>
</organism>
<sequence length="547" mass="58394">MLELSPDSDLEIGSETLNSSHSSMSSAGSCDRCSSFSRLSFDASAAAAASPSPPTPRAGAKPHRASDPAWAAIRRGAPPRRRRGGAAPARFLYAMKVVDKMAIAKKKKLERAATERRILRVLDHPFLPSLYADFDASPHYSCVVMEYCCGGDLHSLRHRQPALRFSLSAASLGALQVLRGGGAVGVGVPAHAGDRVPRPEAGEHPDPIDGHIMLSDFDLSLVSTSSPTVERVGPTTTTTTTTTPTTTRPPPLLTQHPPTPPTPPRPGPLVPPRPALPVQEAPRARPPVRGRAGRGPVRVLRGDPRVRGPRGRLRRAPRQRRRLVGLRRPPLRAPLRPHPLRGAHHRRHPPQHRAPAPRLPRPSPSPTPTPTPTGPPGSAAARDLIARLLVKDPTARLGSRRGAADVKSHPFFKGLNFALLRTHRPPVVPGPAGPPPPTTAIDRPGSTFSKPPSPTTPPASYSYCPWVNGNVAAAGCYSDTASSSSTPVALCGWQLTLDALDTLQSLGHVPNQTMQSESAASLYKDDHVTPNHKLVTRHSASKSHGKR</sequence>
<protein>
    <recommendedName>
        <fullName evidence="1">non-specific serine/threonine protein kinase</fullName>
        <ecNumber evidence="1">2.7.11.1</ecNumber>
    </recommendedName>
</protein>
<evidence type="ECO:0000259" key="10">
    <source>
        <dbReference type="PROSITE" id="PS50011"/>
    </source>
</evidence>
<dbReference type="AlphaFoldDB" id="A0A6V7QEX5"/>
<feature type="region of interest" description="Disordered" evidence="9">
    <location>
        <begin position="224"/>
        <end position="379"/>
    </location>
</feature>
<proteinExistence type="predicted"/>
<feature type="compositionally biased region" description="Pro residues" evidence="9">
    <location>
        <begin position="357"/>
        <end position="375"/>
    </location>
</feature>
<dbReference type="Gene3D" id="1.10.510.10">
    <property type="entry name" value="Transferase(Phosphotransferase) domain 1"/>
    <property type="match status" value="1"/>
</dbReference>
<feature type="region of interest" description="Disordered" evidence="9">
    <location>
        <begin position="47"/>
        <end position="85"/>
    </location>
</feature>
<evidence type="ECO:0000256" key="7">
    <source>
        <dbReference type="ARBA" id="ARBA00047899"/>
    </source>
</evidence>
<dbReference type="GO" id="GO:0004674">
    <property type="term" value="F:protein serine/threonine kinase activity"/>
    <property type="evidence" value="ECO:0007669"/>
    <property type="project" value="UniProtKB-KW"/>
</dbReference>
<evidence type="ECO:0000256" key="6">
    <source>
        <dbReference type="ARBA" id="ARBA00022840"/>
    </source>
</evidence>
<evidence type="ECO:0000256" key="4">
    <source>
        <dbReference type="ARBA" id="ARBA00022741"/>
    </source>
</evidence>
<feature type="compositionally biased region" description="Pro residues" evidence="9">
    <location>
        <begin position="247"/>
        <end position="275"/>
    </location>
</feature>
<dbReference type="InterPro" id="IPR000719">
    <property type="entry name" value="Prot_kinase_dom"/>
</dbReference>
<dbReference type="EC" id="2.7.11.1" evidence="1"/>
<dbReference type="PROSITE" id="PS50011">
    <property type="entry name" value="PROTEIN_KINASE_DOM"/>
    <property type="match status" value="1"/>
</dbReference>
<evidence type="ECO:0000256" key="8">
    <source>
        <dbReference type="ARBA" id="ARBA00048679"/>
    </source>
</evidence>
<keyword evidence="5" id="KW-0418">Kinase</keyword>
<dbReference type="EMBL" id="LR862135">
    <property type="protein sequence ID" value="CAD1841521.1"/>
    <property type="molecule type" value="Genomic_DNA"/>
</dbReference>
<name>A0A6V7QEX5_ANACO</name>
<evidence type="ECO:0000256" key="9">
    <source>
        <dbReference type="SAM" id="MobiDB-lite"/>
    </source>
</evidence>
<comment type="catalytic activity">
    <reaction evidence="8">
        <text>L-seryl-[protein] + ATP = O-phospho-L-seryl-[protein] + ADP + H(+)</text>
        <dbReference type="Rhea" id="RHEA:17989"/>
        <dbReference type="Rhea" id="RHEA-COMP:9863"/>
        <dbReference type="Rhea" id="RHEA-COMP:11604"/>
        <dbReference type="ChEBI" id="CHEBI:15378"/>
        <dbReference type="ChEBI" id="CHEBI:29999"/>
        <dbReference type="ChEBI" id="CHEBI:30616"/>
        <dbReference type="ChEBI" id="CHEBI:83421"/>
        <dbReference type="ChEBI" id="CHEBI:456216"/>
        <dbReference type="EC" id="2.7.11.1"/>
    </reaction>
</comment>
<feature type="compositionally biased region" description="Basic residues" evidence="9">
    <location>
        <begin position="307"/>
        <end position="325"/>
    </location>
</feature>
<dbReference type="SMART" id="SM00220">
    <property type="entry name" value="S_TKc"/>
    <property type="match status" value="1"/>
</dbReference>
<gene>
    <name evidence="11" type="ORF">CB5_LOCUS24732</name>
</gene>
<feature type="compositionally biased region" description="Basic residues" evidence="9">
    <location>
        <begin position="338"/>
        <end position="351"/>
    </location>
</feature>